<name>A0A250G1R0_9FLAO</name>
<feature type="transmembrane region" description="Helical" evidence="1">
    <location>
        <begin position="45"/>
        <end position="64"/>
    </location>
</feature>
<protein>
    <submittedName>
        <fullName evidence="2">Uncharacterized protein</fullName>
    </submittedName>
</protein>
<sequence length="225" mass="26281">MEEKKTFSLLVYRLNRALISIFIFPLWILLTIILAVNIKILYLKWIIPSFVFIGLTLLLIYSIVSRLIVTVENNKLVFHWNKKLLFNYKEIPTIDISEVTGIVYGFNEKEILRKIVTRNKIITIGSGKSYLLFKSDTKQFVDFLKSEVTDLKIKDEWDLWAEKGYLIWAYRINTVLLVLVPLVTIIISIIEGGKPKKLLLLFVILPKLIIYQFVMTGKIKKNRSI</sequence>
<gene>
    <name evidence="2" type="ORF">CGC56_03665</name>
</gene>
<dbReference type="EMBL" id="CP022388">
    <property type="protein sequence ID" value="ATA91340.1"/>
    <property type="molecule type" value="Genomic_DNA"/>
</dbReference>
<keyword evidence="1" id="KW-1133">Transmembrane helix</keyword>
<feature type="transmembrane region" description="Helical" evidence="1">
    <location>
        <begin position="168"/>
        <end position="190"/>
    </location>
</feature>
<evidence type="ECO:0000256" key="1">
    <source>
        <dbReference type="SAM" id="Phobius"/>
    </source>
</evidence>
<keyword evidence="1" id="KW-0812">Transmembrane</keyword>
<proteinExistence type="predicted"/>
<dbReference type="Proteomes" id="UP000243136">
    <property type="component" value="Chromosome"/>
</dbReference>
<keyword evidence="1" id="KW-0472">Membrane</keyword>
<dbReference type="RefSeq" id="WP_095916880.1">
    <property type="nucleotide sequence ID" value="NZ_CP022388.1"/>
</dbReference>
<reference evidence="3" key="1">
    <citation type="submission" date="2017-06" db="EMBL/GenBank/DDBJ databases">
        <title>Capnocytophaga spp. assemblies.</title>
        <authorList>
            <person name="Gulvik C.A."/>
        </authorList>
    </citation>
    <scope>NUCLEOTIDE SEQUENCE [LARGE SCALE GENOMIC DNA]</scope>
    <source>
        <strain evidence="3">H5594</strain>
    </source>
</reference>
<dbReference type="AlphaFoldDB" id="A0A250G1R0"/>
<evidence type="ECO:0000313" key="2">
    <source>
        <dbReference type="EMBL" id="ATA91340.1"/>
    </source>
</evidence>
<feature type="transmembrane region" description="Helical" evidence="1">
    <location>
        <begin position="17"/>
        <end position="38"/>
    </location>
</feature>
<evidence type="ECO:0000313" key="3">
    <source>
        <dbReference type="Proteomes" id="UP000243136"/>
    </source>
</evidence>
<accession>A0A250G1R0</accession>
<feature type="transmembrane region" description="Helical" evidence="1">
    <location>
        <begin position="197"/>
        <end position="214"/>
    </location>
</feature>
<organism evidence="2 3">
    <name type="scientific">Capnocytophaga canimorsus</name>
    <dbReference type="NCBI Taxonomy" id="28188"/>
    <lineage>
        <taxon>Bacteria</taxon>
        <taxon>Pseudomonadati</taxon>
        <taxon>Bacteroidota</taxon>
        <taxon>Flavobacteriia</taxon>
        <taxon>Flavobacteriales</taxon>
        <taxon>Flavobacteriaceae</taxon>
        <taxon>Capnocytophaga</taxon>
    </lineage>
</organism>